<dbReference type="STRING" id="5643.A0A060SBV3"/>
<evidence type="ECO:0000256" key="2">
    <source>
        <dbReference type="ARBA" id="ARBA00007590"/>
    </source>
</evidence>
<dbReference type="Proteomes" id="UP000029665">
    <property type="component" value="Unassembled WGS sequence"/>
</dbReference>
<keyword evidence="5" id="KW-0472">Membrane</keyword>
<proteinExistence type="inferred from homology"/>
<dbReference type="HOGENOM" id="CLU_096652_3_1_1"/>
<evidence type="ECO:0000256" key="3">
    <source>
        <dbReference type="ARBA" id="ARBA00022692"/>
    </source>
</evidence>
<evidence type="ECO:0000313" key="6">
    <source>
        <dbReference type="EMBL" id="CDO69764.1"/>
    </source>
</evidence>
<dbReference type="InterPro" id="IPR005349">
    <property type="entry name" value="TMEM14"/>
</dbReference>
<reference evidence="6" key="1">
    <citation type="submission" date="2014-01" db="EMBL/GenBank/DDBJ databases">
        <title>The genome of the white-rot fungus Pycnoporus cinnabarinus: a basidiomycete model with a versatile arsenal for lignocellulosic biomass breakdown.</title>
        <authorList>
            <person name="Levasseur A."/>
            <person name="Lomascolo A."/>
            <person name="Ruiz-Duenas F.J."/>
            <person name="Uzan E."/>
            <person name="Piumi F."/>
            <person name="Kues U."/>
            <person name="Ram A.F.J."/>
            <person name="Murat C."/>
            <person name="Haon M."/>
            <person name="Benoit I."/>
            <person name="Arfi Y."/>
            <person name="Chevret D."/>
            <person name="Drula E."/>
            <person name="Kwon M.J."/>
            <person name="Gouret P."/>
            <person name="Lesage-Meessen L."/>
            <person name="Lombard V."/>
            <person name="Mariette J."/>
            <person name="Noirot C."/>
            <person name="Park J."/>
            <person name="Patyshakuliyeva A."/>
            <person name="Wieneger R.A.B."/>
            <person name="Wosten H.A.B."/>
            <person name="Martin F."/>
            <person name="Coutinho P.M."/>
            <person name="de Vries R."/>
            <person name="Martinez A.T."/>
            <person name="Klopp C."/>
            <person name="Pontarotti P."/>
            <person name="Henrissat B."/>
            <person name="Record E."/>
        </authorList>
    </citation>
    <scope>NUCLEOTIDE SEQUENCE [LARGE SCALE GENOMIC DNA]</scope>
    <source>
        <strain evidence="6">BRFM137</strain>
    </source>
</reference>
<protein>
    <submittedName>
        <fullName evidence="6">Uncharacterized protein</fullName>
    </submittedName>
</protein>
<dbReference type="GO" id="GO:0016020">
    <property type="term" value="C:membrane"/>
    <property type="evidence" value="ECO:0007669"/>
    <property type="project" value="UniProtKB-SubCell"/>
</dbReference>
<keyword evidence="3" id="KW-0812">Transmembrane</keyword>
<evidence type="ECO:0000313" key="7">
    <source>
        <dbReference type="Proteomes" id="UP000029665"/>
    </source>
</evidence>
<dbReference type="Gene3D" id="1.10.10.1740">
    <property type="entry name" value="Transmembrane protein 14-like"/>
    <property type="match status" value="1"/>
</dbReference>
<sequence length="102" mass="10375">MSAYPAFVMGTLCIVGGITGFARTRSIPSLVAGVGVGALYLWSADSLRKGTANGLEAALGASALLLLSSAPRATKGPVPAVLTVTSAASAYYYGKTFYALRQ</sequence>
<dbReference type="InterPro" id="IPR044890">
    <property type="entry name" value="TMEM14_sf"/>
</dbReference>
<dbReference type="OMA" id="ALATWYY"/>
<keyword evidence="4" id="KW-1133">Transmembrane helix</keyword>
<evidence type="ECO:0000256" key="4">
    <source>
        <dbReference type="ARBA" id="ARBA00022989"/>
    </source>
</evidence>
<name>A0A060SBV3_PYCCI</name>
<comment type="similarity">
    <text evidence="2">Belongs to the TMEM14 family.</text>
</comment>
<accession>A0A060SBV3</accession>
<keyword evidence="7" id="KW-1185">Reference proteome</keyword>
<dbReference type="EMBL" id="CCBP010000055">
    <property type="protein sequence ID" value="CDO69764.1"/>
    <property type="molecule type" value="Genomic_DNA"/>
</dbReference>
<evidence type="ECO:0000256" key="5">
    <source>
        <dbReference type="ARBA" id="ARBA00023136"/>
    </source>
</evidence>
<gene>
    <name evidence="6" type="ORF">BN946_scf184766.g9</name>
</gene>
<evidence type="ECO:0000256" key="1">
    <source>
        <dbReference type="ARBA" id="ARBA00004370"/>
    </source>
</evidence>
<organism evidence="6 7">
    <name type="scientific">Pycnoporus cinnabarinus</name>
    <name type="common">Cinnabar-red polypore</name>
    <name type="synonym">Trametes cinnabarina</name>
    <dbReference type="NCBI Taxonomy" id="5643"/>
    <lineage>
        <taxon>Eukaryota</taxon>
        <taxon>Fungi</taxon>
        <taxon>Dikarya</taxon>
        <taxon>Basidiomycota</taxon>
        <taxon>Agaricomycotina</taxon>
        <taxon>Agaricomycetes</taxon>
        <taxon>Polyporales</taxon>
        <taxon>Polyporaceae</taxon>
        <taxon>Trametes</taxon>
    </lineage>
</organism>
<dbReference type="AlphaFoldDB" id="A0A060SBV3"/>
<comment type="caution">
    <text evidence="6">The sequence shown here is derived from an EMBL/GenBank/DDBJ whole genome shotgun (WGS) entry which is preliminary data.</text>
</comment>
<comment type="subcellular location">
    <subcellularLocation>
        <location evidence="1">Membrane</location>
    </subcellularLocation>
</comment>
<dbReference type="OrthoDB" id="5620at2759"/>
<dbReference type="Pfam" id="PF03647">
    <property type="entry name" value="Tmemb_14"/>
    <property type="match status" value="1"/>
</dbReference>